<keyword evidence="2" id="KW-1133">Transmembrane helix</keyword>
<dbReference type="InterPro" id="IPR002182">
    <property type="entry name" value="NB-ARC"/>
</dbReference>
<keyword evidence="2" id="KW-0812">Transmembrane</keyword>
<dbReference type="Pfam" id="PF00931">
    <property type="entry name" value="NB-ARC"/>
    <property type="match status" value="1"/>
</dbReference>
<name>Q2LA65_IPOBA</name>
<dbReference type="Gene3D" id="3.40.50.300">
    <property type="entry name" value="P-loop containing nucleotide triphosphate hydrolases"/>
    <property type="match status" value="1"/>
</dbReference>
<dbReference type="PANTHER" id="PTHR19338">
    <property type="entry name" value="TRANSLOCASE OF INNER MITOCHONDRIAL MEMBRANE 13 HOMOLOG"/>
    <property type="match status" value="1"/>
</dbReference>
<feature type="non-terminal residue" evidence="4">
    <location>
        <position position="164"/>
    </location>
</feature>
<organism evidence="4">
    <name type="scientific">Ipomoea batatas</name>
    <name type="common">Sweet potato</name>
    <name type="synonym">Convolvulus batatas</name>
    <dbReference type="NCBI Taxonomy" id="4120"/>
    <lineage>
        <taxon>Eukaryota</taxon>
        <taxon>Viridiplantae</taxon>
        <taxon>Streptophyta</taxon>
        <taxon>Embryophyta</taxon>
        <taxon>Tracheophyta</taxon>
        <taxon>Spermatophyta</taxon>
        <taxon>Magnoliopsida</taxon>
        <taxon>eudicotyledons</taxon>
        <taxon>Gunneridae</taxon>
        <taxon>Pentapetalae</taxon>
        <taxon>asterids</taxon>
        <taxon>lamiids</taxon>
        <taxon>Solanales</taxon>
        <taxon>Convolvulaceae</taxon>
        <taxon>Ipomoeeae</taxon>
        <taxon>Ipomoea</taxon>
    </lineage>
</organism>
<dbReference type="PANTHER" id="PTHR19338:SF60">
    <property type="entry name" value="NB-ARC DOMAIN-CONTAINING PROTEIN"/>
    <property type="match status" value="1"/>
</dbReference>
<feature type="domain" description="NB-ARC" evidence="3">
    <location>
        <begin position="1"/>
        <end position="90"/>
    </location>
</feature>
<keyword evidence="2" id="KW-0472">Membrane</keyword>
<dbReference type="GO" id="GO:0043531">
    <property type="term" value="F:ADP binding"/>
    <property type="evidence" value="ECO:0007669"/>
    <property type="project" value="InterPro"/>
</dbReference>
<dbReference type="InterPro" id="IPR027417">
    <property type="entry name" value="P-loop_NTPase"/>
</dbReference>
<dbReference type="GO" id="GO:0009536">
    <property type="term" value="C:plastid"/>
    <property type="evidence" value="ECO:0007669"/>
    <property type="project" value="UniProtKB-SubCell"/>
</dbReference>
<evidence type="ECO:0000313" key="4">
    <source>
        <dbReference type="EMBL" id="ABC71051.1"/>
    </source>
</evidence>
<evidence type="ECO:0000256" key="1">
    <source>
        <dbReference type="ARBA" id="ARBA00004474"/>
    </source>
</evidence>
<sequence length="164" mass="19249">GGVGKTTLAKSVYVDQSIVSYFDKRAWVVVSQHHNKRQMLTGLLKSMGCANSGTQEELAEQLYRYLLHQRYFVVIDDIWSEEAWNARKASFQIIAIIAEYCYLLALQRYLLVLALVMTFLIKCNYYMKVRVGIYFTKRHANLGMLNLRQLYDYLLRNAKDFLWL</sequence>
<proteinExistence type="predicted"/>
<protein>
    <submittedName>
        <fullName evidence="4">Putative disease resistance protein</fullName>
    </submittedName>
</protein>
<reference evidence="4" key="1">
    <citation type="journal article" date="2007" name="J. Biosci.">
        <title>Diversity and evolutionary relationship of nucleotide binding site-encoding disease-resistance gene analogues in sweet potato (Ipomoea batatas Lam.).</title>
        <authorList>
            <person name="Chen G."/>
            <person name="Pan D."/>
            <person name="Zhou Y."/>
            <person name="Lin S."/>
            <person name="Ke X."/>
        </authorList>
    </citation>
    <scope>NUCLEOTIDE SEQUENCE</scope>
</reference>
<comment type="subcellular location">
    <subcellularLocation>
        <location evidence="1">Plastid</location>
    </subcellularLocation>
</comment>
<dbReference type="SUPFAM" id="SSF52540">
    <property type="entry name" value="P-loop containing nucleoside triphosphate hydrolases"/>
    <property type="match status" value="1"/>
</dbReference>
<dbReference type="AlphaFoldDB" id="Q2LA65"/>
<feature type="non-terminal residue" evidence="4">
    <location>
        <position position="1"/>
    </location>
</feature>
<evidence type="ECO:0000259" key="3">
    <source>
        <dbReference type="Pfam" id="PF00931"/>
    </source>
</evidence>
<dbReference type="EMBL" id="DQ341405">
    <property type="protein sequence ID" value="ABC71051.1"/>
    <property type="molecule type" value="Genomic_DNA"/>
</dbReference>
<accession>Q2LA65</accession>
<evidence type="ECO:0000256" key="2">
    <source>
        <dbReference type="SAM" id="Phobius"/>
    </source>
</evidence>
<feature type="transmembrane region" description="Helical" evidence="2">
    <location>
        <begin position="109"/>
        <end position="127"/>
    </location>
</feature>